<gene>
    <name evidence="1" type="ORF">MCOL2_18584</name>
</gene>
<protein>
    <submittedName>
        <fullName evidence="1">Uncharacterized protein</fullName>
    </submittedName>
</protein>
<reference evidence="1 2" key="1">
    <citation type="submission" date="2012-12" db="EMBL/GenBank/DDBJ databases">
        <title>Novel taxa of Listeriaceae from agricultural environments in the United States.</title>
        <authorList>
            <person name="den Bakker H.C."/>
            <person name="Allred A."/>
            <person name="Warchocki S."/>
            <person name="Wright E.M."/>
            <person name="Burrell A."/>
            <person name="Nightingale K.K."/>
            <person name="Kephart D."/>
            <person name="Wiedmann M."/>
        </authorList>
    </citation>
    <scope>NUCLEOTIDE SEQUENCE [LARGE SCALE GENOMIC DNA]</scope>
    <source>
        <strain evidence="1 2">FSL S10-1203</strain>
    </source>
</reference>
<proteinExistence type="predicted"/>
<evidence type="ECO:0000313" key="1">
    <source>
        <dbReference type="EMBL" id="EUJ47036.1"/>
    </source>
</evidence>
<comment type="caution">
    <text evidence="1">The sequence shown here is derived from an EMBL/GenBank/DDBJ whole genome shotgun (WGS) entry which is preliminary data.</text>
</comment>
<dbReference type="Proteomes" id="UP000019241">
    <property type="component" value="Unassembled WGS sequence"/>
</dbReference>
<organism evidence="1 2">
    <name type="scientific">Listeria fleischmannii FSL S10-1203</name>
    <dbReference type="NCBI Taxonomy" id="1265822"/>
    <lineage>
        <taxon>Bacteria</taxon>
        <taxon>Bacillati</taxon>
        <taxon>Bacillota</taxon>
        <taxon>Bacilli</taxon>
        <taxon>Bacillales</taxon>
        <taxon>Listeriaceae</taxon>
        <taxon>Listeria</taxon>
    </lineage>
</organism>
<dbReference type="EMBL" id="AODM01000073">
    <property type="protein sequence ID" value="EUJ47036.1"/>
    <property type="molecule type" value="Genomic_DNA"/>
</dbReference>
<accession>W7DHN9</accession>
<evidence type="ECO:0000313" key="2">
    <source>
        <dbReference type="Proteomes" id="UP000019241"/>
    </source>
</evidence>
<dbReference type="RefSeq" id="WP_036065047.1">
    <property type="nucleotide sequence ID" value="NZ_AODM01000073.1"/>
</dbReference>
<sequence>MEWMKNKIGPKEQHQLLCFLHEIYNWSKKLKNVDMIALLRVNIQVPGQQQEAYAAVYVFRNSVYNYGVIPYLLSKREGRFPPTSKVGE</sequence>
<dbReference type="AlphaFoldDB" id="W7DHN9"/>
<name>W7DHN9_9LIST</name>